<reference evidence="1" key="1">
    <citation type="submission" date="2014-09" db="EMBL/GenBank/DDBJ databases">
        <authorList>
            <person name="Magalhaes I.L.F."/>
            <person name="Oliveira U."/>
            <person name="Santos F.R."/>
            <person name="Vidigal T.H.D.A."/>
            <person name="Brescovit A.D."/>
            <person name="Santos A.J."/>
        </authorList>
    </citation>
    <scope>NUCLEOTIDE SEQUENCE</scope>
    <source>
        <tissue evidence="1">Shoot tissue taken approximately 20 cm above the soil surface</tissue>
    </source>
</reference>
<evidence type="ECO:0000313" key="1">
    <source>
        <dbReference type="EMBL" id="JAD41337.1"/>
    </source>
</evidence>
<protein>
    <submittedName>
        <fullName evidence="1">Uncharacterized protein</fullName>
    </submittedName>
</protein>
<reference evidence="1" key="2">
    <citation type="journal article" date="2015" name="Data Brief">
        <title>Shoot transcriptome of the giant reed, Arundo donax.</title>
        <authorList>
            <person name="Barrero R.A."/>
            <person name="Guerrero F.D."/>
            <person name="Moolhuijzen P."/>
            <person name="Goolsby J.A."/>
            <person name="Tidwell J."/>
            <person name="Bellgard S.E."/>
            <person name="Bellgard M.I."/>
        </authorList>
    </citation>
    <scope>NUCLEOTIDE SEQUENCE</scope>
    <source>
        <tissue evidence="1">Shoot tissue taken approximately 20 cm above the soil surface</tissue>
    </source>
</reference>
<dbReference type="EMBL" id="GBRH01256558">
    <property type="protein sequence ID" value="JAD41337.1"/>
    <property type="molecule type" value="Transcribed_RNA"/>
</dbReference>
<dbReference type="AlphaFoldDB" id="A0A0A9A2R1"/>
<sequence length="38" mass="4081">MWPFCMAVCKVLARTSAAKSNSSGDKGSPCLRPLLLLK</sequence>
<name>A0A0A9A2R1_ARUDO</name>
<proteinExistence type="predicted"/>
<organism evidence="1">
    <name type="scientific">Arundo donax</name>
    <name type="common">Giant reed</name>
    <name type="synonym">Donax arundinaceus</name>
    <dbReference type="NCBI Taxonomy" id="35708"/>
    <lineage>
        <taxon>Eukaryota</taxon>
        <taxon>Viridiplantae</taxon>
        <taxon>Streptophyta</taxon>
        <taxon>Embryophyta</taxon>
        <taxon>Tracheophyta</taxon>
        <taxon>Spermatophyta</taxon>
        <taxon>Magnoliopsida</taxon>
        <taxon>Liliopsida</taxon>
        <taxon>Poales</taxon>
        <taxon>Poaceae</taxon>
        <taxon>PACMAD clade</taxon>
        <taxon>Arundinoideae</taxon>
        <taxon>Arundineae</taxon>
        <taxon>Arundo</taxon>
    </lineage>
</organism>
<accession>A0A0A9A2R1</accession>